<dbReference type="Pfam" id="PF24883">
    <property type="entry name" value="NPHP3_N"/>
    <property type="match status" value="1"/>
</dbReference>
<evidence type="ECO:0000256" key="1">
    <source>
        <dbReference type="ARBA" id="ARBA00022737"/>
    </source>
</evidence>
<evidence type="ECO:0000259" key="2">
    <source>
        <dbReference type="PROSITE" id="PS50837"/>
    </source>
</evidence>
<feature type="non-terminal residue" evidence="3">
    <location>
        <position position="1"/>
    </location>
</feature>
<dbReference type="SUPFAM" id="SSF52540">
    <property type="entry name" value="P-loop containing nucleoside triphosphate hydrolases"/>
    <property type="match status" value="1"/>
</dbReference>
<name>A0A8H2Y0D4_9AGAM</name>
<protein>
    <recommendedName>
        <fullName evidence="2">NACHT domain-containing protein</fullName>
    </recommendedName>
</protein>
<dbReference type="InterPro" id="IPR027417">
    <property type="entry name" value="P-loop_NTPase"/>
</dbReference>
<dbReference type="PANTHER" id="PTHR10039">
    <property type="entry name" value="AMELOGENIN"/>
    <property type="match status" value="1"/>
</dbReference>
<reference evidence="3" key="1">
    <citation type="submission" date="2021-01" db="EMBL/GenBank/DDBJ databases">
        <authorList>
            <person name="Kaushik A."/>
        </authorList>
    </citation>
    <scope>NUCLEOTIDE SEQUENCE</scope>
    <source>
        <strain evidence="3">Type strain: AG8-Rh-89/</strain>
    </source>
</reference>
<comment type="caution">
    <text evidence="3">The sequence shown here is derived from an EMBL/GenBank/DDBJ whole genome shotgun (WGS) entry which is preliminary data.</text>
</comment>
<keyword evidence="1" id="KW-0677">Repeat</keyword>
<sequence length="418" mass="46381">HIATSDIFQKGSQSTTPYGYEPSPEQTQYIWFTPALGGYTHAASILLAPHRDLGADFFGPLKVAIAGLNQCINIYEIAAKGQKEYTTLCADLNELLRDLAIHVGPESTPMTDSIFRLCCVIQEEVKVLTSKQQGGKFAHYIVANSNNDSEDILKCYRRIHDHVERLVMNVNLNLWETVDKHIMVNSSPGSRLEKLAPSKFAAYNAGLSVGVSRGPCAPDTRLEEIDKLLKWAGQPDGEGVYWLNGMAGTGKTTIAYSFCKKLDNDRQLAASFYCSRAVDKCKDVRMIIPTVAYQLARFSYPFQTALSQALSEDPDAATRDLDLQFKSLIAEPLQQTRAALPHGCVVVIDALDECEDEKSIGKFLHLLLSSLQDLELPIRFLVSSRPEPEIYKQMTSQSEPRAHSKLVLHELRNTTGGL</sequence>
<gene>
    <name evidence="3" type="ORF">RDB_LOCUS27457</name>
</gene>
<proteinExistence type="predicted"/>
<dbReference type="PROSITE" id="PS50837">
    <property type="entry name" value="NACHT"/>
    <property type="match status" value="1"/>
</dbReference>
<feature type="domain" description="NACHT" evidence="2">
    <location>
        <begin position="239"/>
        <end position="386"/>
    </location>
</feature>
<organism evidence="3 4">
    <name type="scientific">Rhizoctonia solani</name>
    <dbReference type="NCBI Taxonomy" id="456999"/>
    <lineage>
        <taxon>Eukaryota</taxon>
        <taxon>Fungi</taxon>
        <taxon>Dikarya</taxon>
        <taxon>Basidiomycota</taxon>
        <taxon>Agaricomycotina</taxon>
        <taxon>Agaricomycetes</taxon>
        <taxon>Cantharellales</taxon>
        <taxon>Ceratobasidiaceae</taxon>
        <taxon>Rhizoctonia</taxon>
    </lineage>
</organism>
<dbReference type="InterPro" id="IPR056884">
    <property type="entry name" value="NPHP3-like_N"/>
</dbReference>
<accession>A0A8H2Y0D4</accession>
<evidence type="ECO:0000313" key="4">
    <source>
        <dbReference type="Proteomes" id="UP000663850"/>
    </source>
</evidence>
<dbReference type="AlphaFoldDB" id="A0A8H2Y0D4"/>
<evidence type="ECO:0000313" key="3">
    <source>
        <dbReference type="EMBL" id="CAE6439366.1"/>
    </source>
</evidence>
<dbReference type="Proteomes" id="UP000663850">
    <property type="component" value="Unassembled WGS sequence"/>
</dbReference>
<dbReference type="EMBL" id="CAJMWZ010001637">
    <property type="protein sequence ID" value="CAE6439366.1"/>
    <property type="molecule type" value="Genomic_DNA"/>
</dbReference>
<dbReference type="Gene3D" id="3.40.50.300">
    <property type="entry name" value="P-loop containing nucleotide triphosphate hydrolases"/>
    <property type="match status" value="1"/>
</dbReference>
<dbReference type="InterPro" id="IPR007111">
    <property type="entry name" value="NACHT_NTPase"/>
</dbReference>